<evidence type="ECO:0000313" key="2">
    <source>
        <dbReference type="EMBL" id="CAK9029688.1"/>
    </source>
</evidence>
<name>A0ABP0KU02_9DINO</name>
<accession>A0ABP0KU02</accession>
<feature type="transmembrane region" description="Helical" evidence="1">
    <location>
        <begin position="319"/>
        <end position="339"/>
    </location>
</feature>
<keyword evidence="1" id="KW-0472">Membrane</keyword>
<evidence type="ECO:0008006" key="5">
    <source>
        <dbReference type="Google" id="ProtNLM"/>
    </source>
</evidence>
<dbReference type="PANTHER" id="PTHR31102:SF1">
    <property type="entry name" value="CATION_H+ EXCHANGER DOMAIN-CONTAINING PROTEIN"/>
    <property type="match status" value="1"/>
</dbReference>
<feature type="transmembrane region" description="Helical" evidence="1">
    <location>
        <begin position="290"/>
        <end position="307"/>
    </location>
</feature>
<feature type="transmembrane region" description="Helical" evidence="1">
    <location>
        <begin position="50"/>
        <end position="73"/>
    </location>
</feature>
<gene>
    <name evidence="2" type="ORF">CCMP2556_LOCUS17581</name>
    <name evidence="3" type="ORF">CCMP2556_LOCUS48635</name>
</gene>
<feature type="transmembrane region" description="Helical" evidence="1">
    <location>
        <begin position="135"/>
        <end position="155"/>
    </location>
</feature>
<sequence>MVIRLHSNVINVAHASPLPETDVTLNATACYYPVQLGLAYLFLVGYLVRTVFVCAGLPPSVGVILVGFAFSYFFQSDLLSARDELQELSFFLVLLTAGLEIRLKDLRTYMFVMAFLPATFELVAIAVYACLLLDYSWMEGLVLGTILVAIGDGLVIPKMKEFGFLFKGHPLPRLMFTWAPLEASFALCLFGVLSGFAAPTSSGVQVATLVAGNVLRIAVTVLAGAVLGGSAGWLISRRRSLSINGKQVLTGAPVEAFLMIMSIALVAYALGAQGSDGSVLVPMNFISGAMFQPELMVIMTGVFFSAMASEAEVHQVERVMGGVWIFGQLILFSMIGSRTTLDIFPVFWRHVFPMLACGLIARFAGIFLAINGILIMDLPGHPFHNSMVLVDSTFCFLSVLPRATIQGALGQVPITGQFFSRLPNSSGCQNFIFLAARLYICTMSVVGMILLNTFGPRLIRETLDRPKWGEEAKEKAETDKFSKSEEASETLLQSLSEAYQIPESVLNDALQRAMQSAPQMAKAVSQPTLRPSAEGADTSTDLAFAQFDCLGDVLNSKDKELVWRGHQR</sequence>
<feature type="transmembrane region" description="Helical" evidence="1">
    <location>
        <begin position="85"/>
        <end position="103"/>
    </location>
</feature>
<evidence type="ECO:0000313" key="4">
    <source>
        <dbReference type="Proteomes" id="UP001642484"/>
    </source>
</evidence>
<feature type="transmembrane region" description="Helical" evidence="1">
    <location>
        <begin position="429"/>
        <end position="451"/>
    </location>
</feature>
<dbReference type="EMBL" id="CAXAMN010009757">
    <property type="protein sequence ID" value="CAK9029688.1"/>
    <property type="molecule type" value="Genomic_DNA"/>
</dbReference>
<comment type="caution">
    <text evidence="2">The sequence shown here is derived from an EMBL/GenBank/DDBJ whole genome shotgun (WGS) entry which is preliminary data.</text>
</comment>
<dbReference type="EMBL" id="CAXAMN010026517">
    <property type="protein sequence ID" value="CAK9103624.1"/>
    <property type="molecule type" value="Genomic_DNA"/>
</dbReference>
<feature type="transmembrane region" description="Helical" evidence="1">
    <location>
        <begin position="248"/>
        <end position="270"/>
    </location>
</feature>
<evidence type="ECO:0000313" key="3">
    <source>
        <dbReference type="EMBL" id="CAK9103624.1"/>
    </source>
</evidence>
<dbReference type="Proteomes" id="UP001642484">
    <property type="component" value="Unassembled WGS sequence"/>
</dbReference>
<feature type="transmembrane region" description="Helical" evidence="1">
    <location>
        <begin position="176"/>
        <end position="197"/>
    </location>
</feature>
<feature type="transmembrane region" description="Helical" evidence="1">
    <location>
        <begin position="23"/>
        <end position="43"/>
    </location>
</feature>
<feature type="transmembrane region" description="Helical" evidence="1">
    <location>
        <begin position="110"/>
        <end position="129"/>
    </location>
</feature>
<keyword evidence="4" id="KW-1185">Reference proteome</keyword>
<dbReference type="InterPro" id="IPR051843">
    <property type="entry name" value="CPA1_transporter"/>
</dbReference>
<reference evidence="2 4" key="1">
    <citation type="submission" date="2024-02" db="EMBL/GenBank/DDBJ databases">
        <authorList>
            <person name="Chen Y."/>
            <person name="Shah S."/>
            <person name="Dougan E. K."/>
            <person name="Thang M."/>
            <person name="Chan C."/>
        </authorList>
    </citation>
    <scope>NUCLEOTIDE SEQUENCE [LARGE SCALE GENOMIC DNA]</scope>
</reference>
<dbReference type="PANTHER" id="PTHR31102">
    <property type="match status" value="1"/>
</dbReference>
<proteinExistence type="predicted"/>
<feature type="transmembrane region" description="Helical" evidence="1">
    <location>
        <begin position="217"/>
        <end position="236"/>
    </location>
</feature>
<keyword evidence="1" id="KW-0812">Transmembrane</keyword>
<keyword evidence="1" id="KW-1133">Transmembrane helix</keyword>
<organism evidence="2 4">
    <name type="scientific">Durusdinium trenchii</name>
    <dbReference type="NCBI Taxonomy" id="1381693"/>
    <lineage>
        <taxon>Eukaryota</taxon>
        <taxon>Sar</taxon>
        <taxon>Alveolata</taxon>
        <taxon>Dinophyceae</taxon>
        <taxon>Suessiales</taxon>
        <taxon>Symbiodiniaceae</taxon>
        <taxon>Durusdinium</taxon>
    </lineage>
</organism>
<feature type="transmembrane region" description="Helical" evidence="1">
    <location>
        <begin position="351"/>
        <end position="376"/>
    </location>
</feature>
<protein>
    <recommendedName>
        <fullName evidence="5">Cation/H+ exchanger domain-containing protein</fullName>
    </recommendedName>
</protein>
<evidence type="ECO:0000256" key="1">
    <source>
        <dbReference type="SAM" id="Phobius"/>
    </source>
</evidence>